<protein>
    <submittedName>
        <fullName evidence="3">DUF6480 family protein</fullName>
    </submittedName>
</protein>
<dbReference type="Pfam" id="PF20088">
    <property type="entry name" value="DUF6480"/>
    <property type="match status" value="1"/>
</dbReference>
<organism evidence="3 4">
    <name type="scientific">Streptomyces gottesmaniae</name>
    <dbReference type="NCBI Taxonomy" id="3075518"/>
    <lineage>
        <taxon>Bacteria</taxon>
        <taxon>Bacillati</taxon>
        <taxon>Actinomycetota</taxon>
        <taxon>Actinomycetes</taxon>
        <taxon>Kitasatosporales</taxon>
        <taxon>Streptomycetaceae</taxon>
        <taxon>Streptomyces</taxon>
    </lineage>
</organism>
<reference evidence="3" key="1">
    <citation type="submission" date="2024-05" db="EMBL/GenBank/DDBJ databases">
        <title>30 novel species of actinomycetes from the DSMZ collection.</title>
        <authorList>
            <person name="Nouioui I."/>
        </authorList>
    </citation>
    <scope>NUCLEOTIDE SEQUENCE</scope>
    <source>
        <strain evidence="3">DSM 3412</strain>
    </source>
</reference>
<accession>A0ABU2YTC7</accession>
<evidence type="ECO:0000256" key="2">
    <source>
        <dbReference type="SAM" id="Phobius"/>
    </source>
</evidence>
<keyword evidence="2" id="KW-0812">Transmembrane</keyword>
<proteinExistence type="predicted"/>
<dbReference type="Proteomes" id="UP001180737">
    <property type="component" value="Unassembled WGS sequence"/>
</dbReference>
<name>A0ABU2YTC7_9ACTN</name>
<feature type="region of interest" description="Disordered" evidence="1">
    <location>
        <begin position="1"/>
        <end position="38"/>
    </location>
</feature>
<gene>
    <name evidence="3" type="ORF">RM704_07175</name>
</gene>
<keyword evidence="2" id="KW-1133">Transmembrane helix</keyword>
<comment type="caution">
    <text evidence="3">The sequence shown here is derived from an EMBL/GenBank/DDBJ whole genome shotgun (WGS) entry which is preliminary data.</text>
</comment>
<dbReference type="InterPro" id="IPR045512">
    <property type="entry name" value="DUF6480"/>
</dbReference>
<sequence>MNPKRPHEAGAGSEQLSPPGETPAAEGSTAEAHRERPDGGLWEHPHLWLFLLAVGGLLVAAFFLVRMVTL</sequence>
<evidence type="ECO:0000313" key="3">
    <source>
        <dbReference type="EMBL" id="MDT0567244.1"/>
    </source>
</evidence>
<dbReference type="RefSeq" id="WP_033532065.1">
    <property type="nucleotide sequence ID" value="NZ_JAVRFJ010000004.1"/>
</dbReference>
<evidence type="ECO:0000256" key="1">
    <source>
        <dbReference type="SAM" id="MobiDB-lite"/>
    </source>
</evidence>
<feature type="transmembrane region" description="Helical" evidence="2">
    <location>
        <begin position="47"/>
        <end position="65"/>
    </location>
</feature>
<dbReference type="EMBL" id="JAVRFJ010000004">
    <property type="protein sequence ID" value="MDT0567244.1"/>
    <property type="molecule type" value="Genomic_DNA"/>
</dbReference>
<keyword evidence="4" id="KW-1185">Reference proteome</keyword>
<keyword evidence="2" id="KW-0472">Membrane</keyword>
<evidence type="ECO:0000313" key="4">
    <source>
        <dbReference type="Proteomes" id="UP001180737"/>
    </source>
</evidence>